<dbReference type="PANTHER" id="PTHR11142">
    <property type="entry name" value="PSEUDOURIDYLATE SYNTHASE"/>
    <property type="match status" value="1"/>
</dbReference>
<keyword evidence="10" id="KW-1185">Reference proteome</keyword>
<comment type="function">
    <text evidence="4">Formation of pseudouridine at positions 38, 39 and 40 in the anticodon stem and loop of transfer RNAs.</text>
</comment>
<dbReference type="PIRSF" id="PIRSF001430">
    <property type="entry name" value="tRNA_psdUrid_synth"/>
    <property type="match status" value="1"/>
</dbReference>
<evidence type="ECO:0000256" key="5">
    <source>
        <dbReference type="PIRSR" id="PIRSR001430-1"/>
    </source>
</evidence>
<dbReference type="AlphaFoldDB" id="A0A6L7F0R2"/>
<organism evidence="9 10">
    <name type="scientific">Nocardioides flavescens</name>
    <dbReference type="NCBI Taxonomy" id="2691959"/>
    <lineage>
        <taxon>Bacteria</taxon>
        <taxon>Bacillati</taxon>
        <taxon>Actinomycetota</taxon>
        <taxon>Actinomycetes</taxon>
        <taxon>Propionibacteriales</taxon>
        <taxon>Nocardioidaceae</taxon>
        <taxon>Nocardioides</taxon>
    </lineage>
</organism>
<comment type="similarity">
    <text evidence="1 4 7">Belongs to the tRNA pseudouridine synthase TruA family.</text>
</comment>
<dbReference type="PANTHER" id="PTHR11142:SF0">
    <property type="entry name" value="TRNA PSEUDOURIDINE SYNTHASE-LIKE 1"/>
    <property type="match status" value="1"/>
</dbReference>
<feature type="active site" description="Nucleophile" evidence="4 5">
    <location>
        <position position="52"/>
    </location>
</feature>
<comment type="caution">
    <text evidence="9">The sequence shown here is derived from an EMBL/GenBank/DDBJ whole genome shotgun (WGS) entry which is preliminary data.</text>
</comment>
<dbReference type="RefSeq" id="WP_160878433.1">
    <property type="nucleotide sequence ID" value="NZ_WUEK01000007.1"/>
</dbReference>
<evidence type="ECO:0000313" key="9">
    <source>
        <dbReference type="EMBL" id="MXG90509.1"/>
    </source>
</evidence>
<evidence type="ECO:0000256" key="7">
    <source>
        <dbReference type="RuleBase" id="RU003792"/>
    </source>
</evidence>
<feature type="binding site" evidence="4 6">
    <location>
        <position position="111"/>
    </location>
    <ligand>
        <name>substrate</name>
    </ligand>
</feature>
<keyword evidence="2 4" id="KW-0819">tRNA processing</keyword>
<feature type="domain" description="Pseudouridine synthase I TruA alpha/beta" evidence="8">
    <location>
        <begin position="149"/>
        <end position="247"/>
    </location>
</feature>
<gene>
    <name evidence="4 9" type="primary">truA</name>
    <name evidence="9" type="ORF">GRQ65_13220</name>
</gene>
<dbReference type="CDD" id="cd02570">
    <property type="entry name" value="PseudoU_synth_EcTruA"/>
    <property type="match status" value="1"/>
</dbReference>
<dbReference type="InterPro" id="IPR020094">
    <property type="entry name" value="TruA/RsuA/RluB/E/F_N"/>
</dbReference>
<dbReference type="InterPro" id="IPR020103">
    <property type="entry name" value="PsdUridine_synth_cat_dom_sf"/>
</dbReference>
<protein>
    <recommendedName>
        <fullName evidence="4">tRNA pseudouridine synthase A</fullName>
        <ecNumber evidence="4">5.4.99.12</ecNumber>
    </recommendedName>
    <alternativeName>
        <fullName evidence="4">tRNA pseudouridine(38-40) synthase</fullName>
    </alternativeName>
    <alternativeName>
        <fullName evidence="4">tRNA pseudouridylate synthase I</fullName>
    </alternativeName>
    <alternativeName>
        <fullName evidence="4">tRNA-uridine isomerase I</fullName>
    </alternativeName>
</protein>
<keyword evidence="3 4" id="KW-0413">Isomerase</keyword>
<dbReference type="Gene3D" id="3.30.70.580">
    <property type="entry name" value="Pseudouridine synthase I, catalytic domain, N-terminal subdomain"/>
    <property type="match status" value="1"/>
</dbReference>
<dbReference type="SUPFAM" id="SSF55120">
    <property type="entry name" value="Pseudouridine synthase"/>
    <property type="match status" value="1"/>
</dbReference>
<dbReference type="InterPro" id="IPR020097">
    <property type="entry name" value="PsdUridine_synth_TruA_a/b_dom"/>
</dbReference>
<dbReference type="InterPro" id="IPR020095">
    <property type="entry name" value="PsdUridine_synth_TruA_C"/>
</dbReference>
<evidence type="ECO:0000256" key="6">
    <source>
        <dbReference type="PIRSR" id="PIRSR001430-2"/>
    </source>
</evidence>
<name>A0A6L7F0R2_9ACTN</name>
<dbReference type="HAMAP" id="MF_00171">
    <property type="entry name" value="TruA"/>
    <property type="match status" value="1"/>
</dbReference>
<dbReference type="InterPro" id="IPR001406">
    <property type="entry name" value="PsdUridine_synth_TruA"/>
</dbReference>
<evidence type="ECO:0000256" key="3">
    <source>
        <dbReference type="ARBA" id="ARBA00023235"/>
    </source>
</evidence>
<evidence type="ECO:0000313" key="10">
    <source>
        <dbReference type="Proteomes" id="UP000473325"/>
    </source>
</evidence>
<dbReference type="EC" id="5.4.99.12" evidence="4"/>
<comment type="catalytic activity">
    <reaction evidence="4 7">
        <text>uridine(38/39/40) in tRNA = pseudouridine(38/39/40) in tRNA</text>
        <dbReference type="Rhea" id="RHEA:22376"/>
        <dbReference type="Rhea" id="RHEA-COMP:10085"/>
        <dbReference type="Rhea" id="RHEA-COMP:10087"/>
        <dbReference type="ChEBI" id="CHEBI:65314"/>
        <dbReference type="ChEBI" id="CHEBI:65315"/>
        <dbReference type="EC" id="5.4.99.12"/>
    </reaction>
</comment>
<comment type="subunit">
    <text evidence="4">Homodimer.</text>
</comment>
<dbReference type="Pfam" id="PF01416">
    <property type="entry name" value="PseudoU_synth_1"/>
    <property type="match status" value="1"/>
</dbReference>
<dbReference type="EMBL" id="WUEK01000007">
    <property type="protein sequence ID" value="MXG90509.1"/>
    <property type="molecule type" value="Genomic_DNA"/>
</dbReference>
<evidence type="ECO:0000256" key="4">
    <source>
        <dbReference type="HAMAP-Rule" id="MF_00171"/>
    </source>
</evidence>
<dbReference type="GO" id="GO:0003723">
    <property type="term" value="F:RNA binding"/>
    <property type="evidence" value="ECO:0007669"/>
    <property type="project" value="InterPro"/>
</dbReference>
<dbReference type="FunFam" id="3.30.70.660:FF:000003">
    <property type="entry name" value="tRNA pseudouridine synthase A"/>
    <property type="match status" value="1"/>
</dbReference>
<dbReference type="FunFam" id="3.30.70.580:FF:000001">
    <property type="entry name" value="tRNA pseudouridine synthase A"/>
    <property type="match status" value="1"/>
</dbReference>
<accession>A0A6L7F0R2</accession>
<evidence type="ECO:0000256" key="1">
    <source>
        <dbReference type="ARBA" id="ARBA00009375"/>
    </source>
</evidence>
<dbReference type="Gene3D" id="3.30.70.660">
    <property type="entry name" value="Pseudouridine synthase I, catalytic domain, C-terminal subdomain"/>
    <property type="match status" value="1"/>
</dbReference>
<reference evidence="9 10" key="1">
    <citation type="submission" date="2019-12" db="EMBL/GenBank/DDBJ databases">
        <authorList>
            <person name="Kun Z."/>
        </authorList>
    </citation>
    <scope>NUCLEOTIDE SEQUENCE [LARGE SCALE GENOMIC DNA]</scope>
    <source>
        <strain evidence="9 10">YIM 123512</strain>
    </source>
</reference>
<sequence length="264" mass="28685">MRIRLDVAYDGAGFHGWAAQPGLRTVEGELSLAAATVLRVPEVSLTCAGRTDSGVHARGQVVHTDLDALPEGTQRLARRLNGVLAPDLRILRAQEAPEGFDARFSALWRRYAYRVADRPELVDPLRRGHVLAWPRPLDEVAMDVASLGLVGQHDFASFCKQREGATTIRTLLDLHWEREADGLLVAHVRADAFCHSMVRALVGALLAVGEGRRPASWAAEVLAAAHRDPSVAVAPAHGLTLEEVGYPVDAELGARVEITRARRA</sequence>
<proteinExistence type="inferred from homology"/>
<evidence type="ECO:0000259" key="8">
    <source>
        <dbReference type="Pfam" id="PF01416"/>
    </source>
</evidence>
<comment type="caution">
    <text evidence="4">Lacks conserved residue(s) required for the propagation of feature annotation.</text>
</comment>
<dbReference type="GO" id="GO:0031119">
    <property type="term" value="P:tRNA pseudouridine synthesis"/>
    <property type="evidence" value="ECO:0007669"/>
    <property type="project" value="UniProtKB-UniRule"/>
</dbReference>
<evidence type="ECO:0000256" key="2">
    <source>
        <dbReference type="ARBA" id="ARBA00022694"/>
    </source>
</evidence>
<dbReference type="GO" id="GO:0160147">
    <property type="term" value="F:tRNA pseudouridine(38-40) synthase activity"/>
    <property type="evidence" value="ECO:0007669"/>
    <property type="project" value="UniProtKB-EC"/>
</dbReference>
<dbReference type="Proteomes" id="UP000473325">
    <property type="component" value="Unassembled WGS sequence"/>
</dbReference>
<dbReference type="NCBIfam" id="TIGR00071">
    <property type="entry name" value="hisT_truA"/>
    <property type="match status" value="1"/>
</dbReference>